<dbReference type="InterPro" id="IPR000801">
    <property type="entry name" value="Esterase-like"/>
</dbReference>
<dbReference type="PANTHER" id="PTHR48098:SF1">
    <property type="entry name" value="DIACYLGLYCEROL ACYLTRANSFERASE_MYCOLYLTRANSFERASE AG85A"/>
    <property type="match status" value="1"/>
</dbReference>
<reference evidence="1" key="1">
    <citation type="submission" date="2019-08" db="EMBL/GenBank/DDBJ databases">
        <authorList>
            <person name="Kucharzyk K."/>
            <person name="Murdoch R.W."/>
            <person name="Higgins S."/>
            <person name="Loffler F."/>
        </authorList>
    </citation>
    <scope>NUCLEOTIDE SEQUENCE</scope>
</reference>
<dbReference type="PANTHER" id="PTHR48098">
    <property type="entry name" value="ENTEROCHELIN ESTERASE-RELATED"/>
    <property type="match status" value="1"/>
</dbReference>
<dbReference type="GO" id="GO:0016747">
    <property type="term" value="F:acyltransferase activity, transferring groups other than amino-acyl groups"/>
    <property type="evidence" value="ECO:0007669"/>
    <property type="project" value="TreeGrafter"/>
</dbReference>
<dbReference type="Pfam" id="PF00756">
    <property type="entry name" value="Esterase"/>
    <property type="match status" value="1"/>
</dbReference>
<dbReference type="Gene3D" id="3.40.50.1820">
    <property type="entry name" value="alpha/beta hydrolase"/>
    <property type="match status" value="1"/>
</dbReference>
<evidence type="ECO:0008006" key="2">
    <source>
        <dbReference type="Google" id="ProtNLM"/>
    </source>
</evidence>
<evidence type="ECO:0000313" key="1">
    <source>
        <dbReference type="EMBL" id="MPL99649.1"/>
    </source>
</evidence>
<proteinExistence type="predicted"/>
<gene>
    <name evidence="1" type="ORF">SDC9_45868</name>
</gene>
<dbReference type="EMBL" id="VSSQ01000679">
    <property type="protein sequence ID" value="MPL99649.1"/>
    <property type="molecule type" value="Genomic_DNA"/>
</dbReference>
<accession>A0A644W7B1</accession>
<dbReference type="InterPro" id="IPR029058">
    <property type="entry name" value="AB_hydrolase_fold"/>
</dbReference>
<protein>
    <recommendedName>
        <fullName evidence="2">Esterase</fullName>
    </recommendedName>
</protein>
<sequence length="280" mass="31751">MKGLKLLITLLLVGFCTQIHASIREIIIKSKHLGCNDTILVHTPAGYKGENTPALFLLHGWSGNWRNWNDKADLQKMSDKYGFIIITPDGFYNSWYVNSTVSGGMQWRTFFHEELYPLIMKDYSLDPEKTFISGLSMGGHGAVNVFLDDISKFRAAGSMSGVLNLEDTRLKTSDIPKVLGPYFVENDNYSKQSALNRLNGFKEQTEKNNLLKERIILISCGKSDALAKSSRDFTDKCDSLDIKNILLLSPGNHTWVHWVYSLDLHLFHFKRIAQGEHLGY</sequence>
<comment type="caution">
    <text evidence="1">The sequence shown here is derived from an EMBL/GenBank/DDBJ whole genome shotgun (WGS) entry which is preliminary data.</text>
</comment>
<name>A0A644W7B1_9ZZZZ</name>
<dbReference type="InterPro" id="IPR050583">
    <property type="entry name" value="Mycobacterial_A85_antigen"/>
</dbReference>
<organism evidence="1">
    <name type="scientific">bioreactor metagenome</name>
    <dbReference type="NCBI Taxonomy" id="1076179"/>
    <lineage>
        <taxon>unclassified sequences</taxon>
        <taxon>metagenomes</taxon>
        <taxon>ecological metagenomes</taxon>
    </lineage>
</organism>
<dbReference type="SUPFAM" id="SSF53474">
    <property type="entry name" value="alpha/beta-Hydrolases"/>
    <property type="match status" value="1"/>
</dbReference>
<dbReference type="AlphaFoldDB" id="A0A644W7B1"/>